<evidence type="ECO:0000256" key="5">
    <source>
        <dbReference type="ARBA" id="ARBA00047475"/>
    </source>
</evidence>
<evidence type="ECO:0000256" key="7">
    <source>
        <dbReference type="SAM" id="SignalP"/>
    </source>
</evidence>
<feature type="domain" description="F-box" evidence="8">
    <location>
        <begin position="733"/>
        <end position="768"/>
    </location>
</feature>
<dbReference type="PROSITE" id="PS50181">
    <property type="entry name" value="FBOX"/>
    <property type="match status" value="2"/>
</dbReference>
<keyword evidence="6" id="KW-0812">Transmembrane</keyword>
<evidence type="ECO:0000313" key="10">
    <source>
        <dbReference type="Proteomes" id="UP001201812"/>
    </source>
</evidence>
<evidence type="ECO:0000256" key="2">
    <source>
        <dbReference type="ARBA" id="ARBA00012544"/>
    </source>
</evidence>
<feature type="domain" description="F-box" evidence="8">
    <location>
        <begin position="555"/>
        <end position="606"/>
    </location>
</feature>
<dbReference type="InterPro" id="IPR001810">
    <property type="entry name" value="F-box_dom"/>
</dbReference>
<keyword evidence="10" id="KW-1185">Reference proteome</keyword>
<dbReference type="GO" id="GO:0015020">
    <property type="term" value="F:glucuronosyltransferase activity"/>
    <property type="evidence" value="ECO:0007669"/>
    <property type="project" value="UniProtKB-EC"/>
</dbReference>
<feature type="signal peptide" evidence="7">
    <location>
        <begin position="1"/>
        <end position="23"/>
    </location>
</feature>
<evidence type="ECO:0000256" key="4">
    <source>
        <dbReference type="ARBA" id="ARBA00022679"/>
    </source>
</evidence>
<dbReference type="EC" id="2.4.1.17" evidence="2"/>
<dbReference type="CDD" id="cd03784">
    <property type="entry name" value="GT1_Gtf-like"/>
    <property type="match status" value="1"/>
</dbReference>
<reference evidence="9" key="1">
    <citation type="submission" date="2022-01" db="EMBL/GenBank/DDBJ databases">
        <title>Genome Sequence Resource for Two Populations of Ditylenchus destructor, the Migratory Endoparasitic Phytonematode.</title>
        <authorList>
            <person name="Zhang H."/>
            <person name="Lin R."/>
            <person name="Xie B."/>
        </authorList>
    </citation>
    <scope>NUCLEOTIDE SEQUENCE</scope>
    <source>
        <strain evidence="9">BazhouSP</strain>
    </source>
</reference>
<keyword evidence="6" id="KW-1133">Transmembrane helix</keyword>
<dbReference type="FunFam" id="3.40.50.2000:FF:000021">
    <property type="entry name" value="UDP-glucuronosyltransferase"/>
    <property type="match status" value="1"/>
</dbReference>
<comment type="catalytic activity">
    <reaction evidence="5">
        <text>glucuronate acceptor + UDP-alpha-D-glucuronate = acceptor beta-D-glucuronoside + UDP + H(+)</text>
        <dbReference type="Rhea" id="RHEA:21032"/>
        <dbReference type="ChEBI" id="CHEBI:15378"/>
        <dbReference type="ChEBI" id="CHEBI:58052"/>
        <dbReference type="ChEBI" id="CHEBI:58223"/>
        <dbReference type="ChEBI" id="CHEBI:132367"/>
        <dbReference type="ChEBI" id="CHEBI:132368"/>
        <dbReference type="EC" id="2.4.1.17"/>
    </reaction>
</comment>
<feature type="transmembrane region" description="Helical" evidence="6">
    <location>
        <begin position="504"/>
        <end position="528"/>
    </location>
</feature>
<gene>
    <name evidence="9" type="ORF">DdX_16405</name>
</gene>
<dbReference type="PANTHER" id="PTHR48043">
    <property type="entry name" value="EG:EG0003.4 PROTEIN-RELATED"/>
    <property type="match status" value="1"/>
</dbReference>
<dbReference type="PANTHER" id="PTHR48043:SF145">
    <property type="entry name" value="FI06409P-RELATED"/>
    <property type="match status" value="1"/>
</dbReference>
<dbReference type="EMBL" id="JAKKPZ010000130">
    <property type="protein sequence ID" value="KAI1700966.1"/>
    <property type="molecule type" value="Genomic_DNA"/>
</dbReference>
<feature type="chain" id="PRO_5042239934" description="glucuronosyltransferase" evidence="7">
    <location>
        <begin position="24"/>
        <end position="768"/>
    </location>
</feature>
<keyword evidence="3" id="KW-0328">Glycosyltransferase</keyword>
<organism evidence="9 10">
    <name type="scientific">Ditylenchus destructor</name>
    <dbReference type="NCBI Taxonomy" id="166010"/>
    <lineage>
        <taxon>Eukaryota</taxon>
        <taxon>Metazoa</taxon>
        <taxon>Ecdysozoa</taxon>
        <taxon>Nematoda</taxon>
        <taxon>Chromadorea</taxon>
        <taxon>Rhabditida</taxon>
        <taxon>Tylenchina</taxon>
        <taxon>Tylenchomorpha</taxon>
        <taxon>Sphaerularioidea</taxon>
        <taxon>Anguinidae</taxon>
        <taxon>Anguininae</taxon>
        <taxon>Ditylenchus</taxon>
    </lineage>
</organism>
<evidence type="ECO:0000256" key="1">
    <source>
        <dbReference type="ARBA" id="ARBA00009995"/>
    </source>
</evidence>
<name>A0AAD4MN40_9BILA</name>
<evidence type="ECO:0000256" key="3">
    <source>
        <dbReference type="ARBA" id="ARBA00022676"/>
    </source>
</evidence>
<accession>A0AAD4MN40</accession>
<sequence>MAKLLVNSTLLFLFICILFSVDALEQRAKKKLKILIYSPTIGWSHIQYQGRIADVLVEAGHEVHLLQFQMDPRHANYTGSKNAHKVISVARSEVTRDEIFNLSFLKNPFDGPTNMLFDGTNDDFLKLFASCCQEIIDNRDLISSLEEEKYDVALSEIYNNCIFGVFHKIGVKTKLGNYAVDLTNQLTAMYGIPSPSSYVTNIVAPAINGPRMTFFERAYNFFNNFYEEYYINTVCATHEDPMFKAAFGSDFPSLSDIQRNVSLIFVNTNQFYGLPRPISSKIIYIGGIVESKGKPLTKEVQNIFDRTQSGVVLVSFGTFADSKLISAELRDSMLATFAKFPTYDFIWKFEPSENDTELFGKHPNVHTFAWTDQKTILAHPKTRAFITHCGLNSMNEATMAAVPTVGIPLLADQPLNAAVMNHNRVGVYVDVTKVVPTKGAVVCEALQKVLQEPEYRENARLLQRKLLTQPFSPQEKLVKWVEFAAQFPDLNELNLPTDKDLGYLAYYSLDVLFVSILVMATLLTVVTMKSLQRINFRYNSNSTQIPISTSPTNSYLAMSFLPNEIVYDITNFLPNDDITDQMLMSRNFNVLVTPRLKKIDQEMTTMNQSIESFMPSPAPADNEWIPQLNLKRFEPIGSEAKKRMKKVFENRTDIIDCLFKINNPDMRSTLLPRLKKEMSLERFDDPTFLRILGALIAQPKFRQEYNVWPPLTVVMQVCFTLVEEYANCYLYSITDMSSLPNEIVYDITNFLPNDDITDLMLMSRNFNA</sequence>
<evidence type="ECO:0000256" key="6">
    <source>
        <dbReference type="SAM" id="Phobius"/>
    </source>
</evidence>
<dbReference type="Gene3D" id="3.40.50.2000">
    <property type="entry name" value="Glycogen Phosphorylase B"/>
    <property type="match status" value="1"/>
</dbReference>
<dbReference type="Pfam" id="PF00201">
    <property type="entry name" value="UDPGT"/>
    <property type="match status" value="1"/>
</dbReference>
<comment type="similarity">
    <text evidence="1">Belongs to the UDP-glycosyltransferase family.</text>
</comment>
<keyword evidence="4 9" id="KW-0808">Transferase</keyword>
<keyword evidence="7" id="KW-0732">Signal</keyword>
<dbReference type="InterPro" id="IPR002213">
    <property type="entry name" value="UDP_glucos_trans"/>
</dbReference>
<comment type="caution">
    <text evidence="9">The sequence shown here is derived from an EMBL/GenBank/DDBJ whole genome shotgun (WGS) entry which is preliminary data.</text>
</comment>
<evidence type="ECO:0000259" key="8">
    <source>
        <dbReference type="PROSITE" id="PS50181"/>
    </source>
</evidence>
<dbReference type="Proteomes" id="UP001201812">
    <property type="component" value="Unassembled WGS sequence"/>
</dbReference>
<dbReference type="InterPro" id="IPR050271">
    <property type="entry name" value="UDP-glycosyltransferase"/>
</dbReference>
<keyword evidence="6" id="KW-0472">Membrane</keyword>
<evidence type="ECO:0000313" key="9">
    <source>
        <dbReference type="EMBL" id="KAI1700966.1"/>
    </source>
</evidence>
<dbReference type="SUPFAM" id="SSF53756">
    <property type="entry name" value="UDP-Glycosyltransferase/glycogen phosphorylase"/>
    <property type="match status" value="1"/>
</dbReference>
<protein>
    <recommendedName>
        <fullName evidence="2">glucuronosyltransferase</fullName>
        <ecNumber evidence="2">2.4.1.17</ecNumber>
    </recommendedName>
</protein>
<dbReference type="AlphaFoldDB" id="A0AAD4MN40"/>
<proteinExistence type="inferred from homology"/>